<organism evidence="1 2">
    <name type="scientific">Phaeodactylibacter xiamenensis</name>
    <dbReference type="NCBI Taxonomy" id="1524460"/>
    <lineage>
        <taxon>Bacteria</taxon>
        <taxon>Pseudomonadati</taxon>
        <taxon>Bacteroidota</taxon>
        <taxon>Saprospiria</taxon>
        <taxon>Saprospirales</taxon>
        <taxon>Haliscomenobacteraceae</taxon>
        <taxon>Phaeodactylibacter</taxon>
    </lineage>
</organism>
<dbReference type="Proteomes" id="UP000029736">
    <property type="component" value="Unassembled WGS sequence"/>
</dbReference>
<accession>A0A098RZB1</accession>
<comment type="caution">
    <text evidence="1">The sequence shown here is derived from an EMBL/GenBank/DDBJ whole genome shotgun (WGS) entry which is preliminary data.</text>
</comment>
<evidence type="ECO:0000313" key="2">
    <source>
        <dbReference type="Proteomes" id="UP000029736"/>
    </source>
</evidence>
<dbReference type="EMBL" id="JPOS01000105">
    <property type="protein sequence ID" value="KGE84863.1"/>
    <property type="molecule type" value="Genomic_DNA"/>
</dbReference>
<name>A0A098RZB1_9BACT</name>
<gene>
    <name evidence="1" type="ORF">IX84_31285</name>
</gene>
<dbReference type="AlphaFoldDB" id="A0A098RZB1"/>
<proteinExistence type="predicted"/>
<protein>
    <submittedName>
        <fullName evidence="1">Uncharacterized protein</fullName>
    </submittedName>
</protein>
<evidence type="ECO:0000313" key="1">
    <source>
        <dbReference type="EMBL" id="KGE84863.1"/>
    </source>
</evidence>
<keyword evidence="2" id="KW-1185">Reference proteome</keyword>
<sequence length="253" mass="29934">MQQKTIITLTILTLLLSWGCEKEIVIVHNHNLIADGCIPEKIVSVGFLGVNENEYIYENNKLIRYGDKFVEYNNGLVSKITLGSKRYEEYYYNDQFQVNKSIIFREDDPEEGFMVIDEKEYKYEGNRIVEIIDIDSDETNLISYYPNSNNIDSIKRINSNSEIIEILIFQYDEYKNPQKNLLIPKFNYSWWIERGFENNVIQRKKIKIQDQGETQIWNYDMEYNAFGYPTKIVGNIDNFGFNSITEITYTKCE</sequence>
<reference evidence="1 2" key="1">
    <citation type="journal article" date="2014" name="Int. J. Syst. Evol. Microbiol.">
        <title>Phaeodactylibacter xiamenensis gen. nov., sp. nov., a member of the family Saprospiraceae isolated from the marine alga Phaeodactylum tricornutum.</title>
        <authorList>
            <person name="Chen Z.Jr."/>
            <person name="Lei X."/>
            <person name="Lai Q."/>
            <person name="Li Y."/>
            <person name="Zhang B."/>
            <person name="Zhang J."/>
            <person name="Zhang H."/>
            <person name="Yang L."/>
            <person name="Zheng W."/>
            <person name="Tian Y."/>
            <person name="Yu Z."/>
            <person name="Xu H.Jr."/>
            <person name="Zheng T."/>
        </authorList>
    </citation>
    <scope>NUCLEOTIDE SEQUENCE [LARGE SCALE GENOMIC DNA]</scope>
    <source>
        <strain evidence="1 2">KD52</strain>
    </source>
</reference>